<dbReference type="Pfam" id="PF01644">
    <property type="entry name" value="Chitin_synth_1"/>
    <property type="match status" value="1"/>
</dbReference>
<keyword evidence="5" id="KW-0808">Transferase</keyword>
<organism evidence="11">
    <name type="scientific">Edafosvirus sp</name>
    <dbReference type="NCBI Taxonomy" id="2487765"/>
    <lineage>
        <taxon>Viruses</taxon>
        <taxon>Varidnaviria</taxon>
        <taxon>Bamfordvirae</taxon>
        <taxon>Nucleocytoviricota</taxon>
        <taxon>Megaviricetes</taxon>
        <taxon>Imitervirales</taxon>
        <taxon>Mimiviridae</taxon>
        <taxon>Klosneuvirinae</taxon>
    </lineage>
</organism>
<dbReference type="InterPro" id="IPR004835">
    <property type="entry name" value="Chitin_synth"/>
</dbReference>
<dbReference type="EMBL" id="MK072081">
    <property type="protein sequence ID" value="AYV78510.1"/>
    <property type="molecule type" value="Genomic_DNA"/>
</dbReference>
<dbReference type="GO" id="GO:0005886">
    <property type="term" value="C:plasma membrane"/>
    <property type="evidence" value="ECO:0007669"/>
    <property type="project" value="UniProtKB-SubCell"/>
</dbReference>
<keyword evidence="8 10" id="KW-0472">Membrane</keyword>
<dbReference type="Gene3D" id="3.90.550.10">
    <property type="entry name" value="Spore Coat Polysaccharide Biosynthesis Protein SpsA, Chain A"/>
    <property type="match status" value="1"/>
</dbReference>
<keyword evidence="3" id="KW-1003">Cell membrane</keyword>
<feature type="transmembrane region" description="Helical" evidence="10">
    <location>
        <begin position="445"/>
        <end position="469"/>
    </location>
</feature>
<evidence type="ECO:0000256" key="7">
    <source>
        <dbReference type="ARBA" id="ARBA00022989"/>
    </source>
</evidence>
<dbReference type="SUPFAM" id="SSF53448">
    <property type="entry name" value="Nucleotide-diphospho-sugar transferases"/>
    <property type="match status" value="1"/>
</dbReference>
<gene>
    <name evidence="11" type="ORF">Edafosvirus16_9</name>
</gene>
<dbReference type="InterPro" id="IPR029044">
    <property type="entry name" value="Nucleotide-diphossugar_trans"/>
</dbReference>
<feature type="transmembrane region" description="Helical" evidence="10">
    <location>
        <begin position="521"/>
        <end position="548"/>
    </location>
</feature>
<evidence type="ECO:0000256" key="3">
    <source>
        <dbReference type="ARBA" id="ARBA00022475"/>
    </source>
</evidence>
<evidence type="ECO:0000256" key="4">
    <source>
        <dbReference type="ARBA" id="ARBA00022676"/>
    </source>
</evidence>
<feature type="transmembrane region" description="Helical" evidence="10">
    <location>
        <begin position="489"/>
        <end position="509"/>
    </location>
</feature>
<dbReference type="EC" id="2.4.1.16" evidence="2"/>
<feature type="transmembrane region" description="Helical" evidence="10">
    <location>
        <begin position="568"/>
        <end position="585"/>
    </location>
</feature>
<accession>A0A3G4ZUD2</accession>
<protein>
    <recommendedName>
        <fullName evidence="2">chitin synthase</fullName>
        <ecNumber evidence="2">2.4.1.16</ecNumber>
    </recommendedName>
</protein>
<reference evidence="11" key="1">
    <citation type="submission" date="2018-10" db="EMBL/GenBank/DDBJ databases">
        <title>Hidden diversity of soil giant viruses.</title>
        <authorList>
            <person name="Schulz F."/>
            <person name="Alteio L."/>
            <person name="Goudeau D."/>
            <person name="Ryan E.M."/>
            <person name="Malmstrom R.R."/>
            <person name="Blanchard J."/>
            <person name="Woyke T."/>
        </authorList>
    </citation>
    <scope>NUCLEOTIDE SEQUENCE</scope>
    <source>
        <strain evidence="11">EDV1</strain>
    </source>
</reference>
<evidence type="ECO:0000256" key="9">
    <source>
        <dbReference type="ARBA" id="ARBA00023316"/>
    </source>
</evidence>
<name>A0A3G4ZUD2_9VIRU</name>
<dbReference type="GO" id="GO:0004100">
    <property type="term" value="F:chitin synthase activity"/>
    <property type="evidence" value="ECO:0007669"/>
    <property type="project" value="UniProtKB-EC"/>
</dbReference>
<evidence type="ECO:0000256" key="2">
    <source>
        <dbReference type="ARBA" id="ARBA00012543"/>
    </source>
</evidence>
<keyword evidence="9" id="KW-0961">Cell wall biogenesis/degradation</keyword>
<dbReference type="PANTHER" id="PTHR22914:SF9">
    <property type="entry name" value="CHITIN SYNTHASE 1"/>
    <property type="match status" value="1"/>
</dbReference>
<evidence type="ECO:0000256" key="10">
    <source>
        <dbReference type="SAM" id="Phobius"/>
    </source>
</evidence>
<keyword evidence="7 10" id="KW-1133">Transmembrane helix</keyword>
<dbReference type="GO" id="GO:0071555">
    <property type="term" value="P:cell wall organization"/>
    <property type="evidence" value="ECO:0007669"/>
    <property type="project" value="UniProtKB-KW"/>
</dbReference>
<dbReference type="GO" id="GO:0006031">
    <property type="term" value="P:chitin biosynthetic process"/>
    <property type="evidence" value="ECO:0007669"/>
    <property type="project" value="TreeGrafter"/>
</dbReference>
<feature type="transmembrane region" description="Helical" evidence="10">
    <location>
        <begin position="654"/>
        <end position="677"/>
    </location>
</feature>
<evidence type="ECO:0000313" key="11">
    <source>
        <dbReference type="EMBL" id="AYV78510.1"/>
    </source>
</evidence>
<evidence type="ECO:0000256" key="1">
    <source>
        <dbReference type="ARBA" id="ARBA00004651"/>
    </source>
</evidence>
<feature type="transmembrane region" description="Helical" evidence="10">
    <location>
        <begin position="591"/>
        <end position="614"/>
    </location>
</feature>
<keyword evidence="4" id="KW-0328">Glycosyltransferase</keyword>
<evidence type="ECO:0000256" key="8">
    <source>
        <dbReference type="ARBA" id="ARBA00023136"/>
    </source>
</evidence>
<evidence type="ECO:0000256" key="6">
    <source>
        <dbReference type="ARBA" id="ARBA00022692"/>
    </source>
</evidence>
<evidence type="ECO:0000256" key="5">
    <source>
        <dbReference type="ARBA" id="ARBA00022679"/>
    </source>
</evidence>
<proteinExistence type="predicted"/>
<sequence length="740" mass="84448">MKDIKYPIGSNDSLPMHDSIITYNSSEKKDVIINVDEKQDNGPFLHGMSEESKKYIHTICNEYIGQSHFRPKWKVKYWADDQPINSDSSISDPIKLQQRKMLTILVPFYNEEADDLMLTLNSLYNDFSSLEVLGFDVHVLLVMDGWWKASESMKKKMQNMFPQNDKIEPWWSAIKPIDASSDKSECVGTFIVQRMSPGGNSIIPIDIGTGRHMKISLLVKRDNRRKINAHDWMLSSFAKFYKAEFVFLTDCGTLFAPHCLTRLTKELLNRKDCTAVSGRQRVMTAKQQNVVDKCFSVASLYRAAQCYDYESSLAVFVGAFSLFGMLPVIPGPCGLYRYSAIKTEAVPFYINTVAAHPTECGILMANLNLAEDRVLSYAAVLKTHENAYTCYVPEAVFYFAAETSPLQLFQQRRRWINGTIAGYLWLLSKPKIIWGSGLRVLNKPFLSLLLICQICMYLIMIISPAIFAVSSYWSLQWIQDNFFPHIGNYLATVFIAIYGLLYVMFIVKHARPSQKPAVSTIFVHVITFVNALAMIAIMTSTISGFSIVYNTRHTIWLSIHKWTLEDGMMLLVAFSLAGPLLLALFHSITSFIYMLLSIIQFYLLLPTMVAYIGAYSMSRVWDLSWGNRPSEESSLKTTQSEQERKNNADKIKKIGIGIAYGVICLNLAVTSSILLLATHNDKFIILFAIFIFAWSAIQMIFSILYFIFRNTRRILRLIGRFCCVQICHCYTKKEWYTGKL</sequence>
<keyword evidence="6 10" id="KW-0812">Transmembrane</keyword>
<feature type="transmembrane region" description="Helical" evidence="10">
    <location>
        <begin position="683"/>
        <end position="708"/>
    </location>
</feature>
<dbReference type="PANTHER" id="PTHR22914">
    <property type="entry name" value="CHITIN SYNTHASE"/>
    <property type="match status" value="1"/>
</dbReference>
<comment type="subcellular location">
    <subcellularLocation>
        <location evidence="1">Cell membrane</location>
        <topology evidence="1">Multi-pass membrane protein</topology>
    </subcellularLocation>
</comment>